<evidence type="ECO:0000256" key="1">
    <source>
        <dbReference type="SAM" id="MobiDB-lite"/>
    </source>
</evidence>
<reference evidence="2 3" key="2">
    <citation type="submission" date="2018-11" db="EMBL/GenBank/DDBJ databases">
        <authorList>
            <consortium name="Pathogen Informatics"/>
        </authorList>
    </citation>
    <scope>NUCLEOTIDE SEQUENCE [LARGE SCALE GENOMIC DNA]</scope>
    <source>
        <strain evidence="2">Dakar</strain>
        <strain evidence="3">Dakar, Senegal</strain>
    </source>
</reference>
<proteinExistence type="predicted"/>
<evidence type="ECO:0000313" key="2">
    <source>
        <dbReference type="EMBL" id="VDP30504.1"/>
    </source>
</evidence>
<dbReference type="STRING" id="6186.A0A183K077"/>
<gene>
    <name evidence="2" type="ORF">SCUD_LOCUS8386</name>
</gene>
<feature type="region of interest" description="Disordered" evidence="1">
    <location>
        <begin position="192"/>
        <end position="217"/>
    </location>
</feature>
<evidence type="ECO:0000313" key="4">
    <source>
        <dbReference type="WBParaSite" id="SCUD_0000838601-mRNA-1"/>
    </source>
</evidence>
<sequence length="955" mass="108548">MCPIDSRMIYSPSAFYQIQLQNIQLFKLLKDTCYIWSPGSYIVNNPLNNQFTKSIGLINQPDRSTFEALMKCLGEKVRDNSIDSVHLTPDLMLFIYRTAVQYYLHDVVGDYSRTIDSSTEHSLIDWLRLVFANPTYPCILVQCPNTMITRKPMHKRPRSDTTTVNTDNVDLYESNVYKCPVCEAMSKSSTSMKTIPGKRRQRSNVDIDISGGSSDEVDQSTPAYHLVDIDVVCWESVVIDNHLLNSKYLNDNCSSDLGSNNSVHNTEDEEEDTVEYFNDQCILVNCIMSDGNEQPLIPVKTINRPRVFVLSKCYGSESRQFFIEKLGLPSTSTIDEILALRPNLPIMNHNNNDNTDYRTYSIYNKSLYEFNKKLSHWYSLLDYCLYEEYFTEYRLHNRTEINIYQNKKSINDNKQKTNQAINNLVNIDIELNKSTQLNYIKQFPIILDSFGQWHKPCDIVTLTSTSTNDVEDDNNDDTTNHQSNKLYLFAWSKPIHARLIHEMNWKQWNASKNNVDGNNVSFDPIFRIMAHSLNCLNARYTGSSFKMSPFSTKSVFTSTSFLLDQLTSSSSSVQYYCREGTVHGLLLDLFSLPVIDHVSELSIKHHYHHQVNSINYYSNPTTSFKTDSFMIPCRALDMFLKGSMRLILLWWCSTIHSSSNTITYHTNASENSIDQTIVNGILESKEINAFLVDHLHISLSFKNTSLYSKILSNTGMNLSKRFIGCLLNGKLFLDSTLGANIFANLSQIQPDHGTQLIYLLLGSMNDPLLKHSVGFDSIDNSLLSQIIDCICPYGGLKKISLTQFIQGFINLALSIQTDITVFINQPHLNSTFLSQLENYLVSHGVKQRKAKHELHLLCPPLLPSSSTLTTSKVVKCYQNNQTTDSSVSSNSTNSCDNIVLTNQSINNKQPLISVNSFEVIPSKSSTFTTTNTQSTRYDTTLSAMQANLTDKLPID</sequence>
<dbReference type="AlphaFoldDB" id="A0A183K077"/>
<protein>
    <submittedName>
        <fullName evidence="4">Mut7-C domain-containing protein</fullName>
    </submittedName>
</protein>
<name>A0A183K077_9TREM</name>
<evidence type="ECO:0000313" key="3">
    <source>
        <dbReference type="Proteomes" id="UP000279833"/>
    </source>
</evidence>
<dbReference type="EMBL" id="UZAK01032721">
    <property type="protein sequence ID" value="VDP30504.1"/>
    <property type="molecule type" value="Genomic_DNA"/>
</dbReference>
<organism evidence="4">
    <name type="scientific">Schistosoma curassoni</name>
    <dbReference type="NCBI Taxonomy" id="6186"/>
    <lineage>
        <taxon>Eukaryota</taxon>
        <taxon>Metazoa</taxon>
        <taxon>Spiralia</taxon>
        <taxon>Lophotrochozoa</taxon>
        <taxon>Platyhelminthes</taxon>
        <taxon>Trematoda</taxon>
        <taxon>Digenea</taxon>
        <taxon>Strigeidida</taxon>
        <taxon>Schistosomatoidea</taxon>
        <taxon>Schistosomatidae</taxon>
        <taxon>Schistosoma</taxon>
    </lineage>
</organism>
<reference evidence="4" key="1">
    <citation type="submission" date="2016-06" db="UniProtKB">
        <authorList>
            <consortium name="WormBaseParasite"/>
        </authorList>
    </citation>
    <scope>IDENTIFICATION</scope>
</reference>
<keyword evidence="3" id="KW-1185">Reference proteome</keyword>
<dbReference type="Proteomes" id="UP000279833">
    <property type="component" value="Unassembled WGS sequence"/>
</dbReference>
<accession>A0A183K077</accession>
<dbReference type="WBParaSite" id="SCUD_0000838601-mRNA-1">
    <property type="protein sequence ID" value="SCUD_0000838601-mRNA-1"/>
    <property type="gene ID" value="SCUD_0000838601"/>
</dbReference>